<dbReference type="Pfam" id="PF00226">
    <property type="entry name" value="DnaJ"/>
    <property type="match status" value="1"/>
</dbReference>
<evidence type="ECO:0000256" key="2">
    <source>
        <dbReference type="SAM" id="Phobius"/>
    </source>
</evidence>
<evidence type="ECO:0000313" key="4">
    <source>
        <dbReference type="EMBL" id="KAG2435885.1"/>
    </source>
</evidence>
<reference evidence="4" key="1">
    <citation type="journal article" date="2020" name="bioRxiv">
        <title>Comparative genomics of Chlamydomonas.</title>
        <authorList>
            <person name="Craig R.J."/>
            <person name="Hasan A.R."/>
            <person name="Ness R.W."/>
            <person name="Keightley P.D."/>
        </authorList>
    </citation>
    <scope>NUCLEOTIDE SEQUENCE</scope>
    <source>
        <strain evidence="4">SAG 7.73</strain>
    </source>
</reference>
<gene>
    <name evidence="4" type="ORF">HXX76_007080</name>
</gene>
<keyword evidence="2" id="KW-0472">Membrane</keyword>
<feature type="compositionally biased region" description="Gly residues" evidence="1">
    <location>
        <begin position="559"/>
        <end position="570"/>
    </location>
</feature>
<dbReference type="InterPro" id="IPR036869">
    <property type="entry name" value="J_dom_sf"/>
</dbReference>
<feature type="domain" description="J" evidence="3">
    <location>
        <begin position="579"/>
        <end position="647"/>
    </location>
</feature>
<dbReference type="CDD" id="cd06257">
    <property type="entry name" value="DnaJ"/>
    <property type="match status" value="1"/>
</dbReference>
<dbReference type="PANTHER" id="PTHR24074">
    <property type="entry name" value="CO-CHAPERONE PROTEIN DJLA"/>
    <property type="match status" value="1"/>
</dbReference>
<dbReference type="AlphaFoldDB" id="A0A835TBL1"/>
<dbReference type="PROSITE" id="PS50076">
    <property type="entry name" value="DNAJ_2"/>
    <property type="match status" value="1"/>
</dbReference>
<dbReference type="SMART" id="SM00271">
    <property type="entry name" value="DnaJ"/>
    <property type="match status" value="1"/>
</dbReference>
<evidence type="ECO:0000259" key="3">
    <source>
        <dbReference type="PROSITE" id="PS50076"/>
    </source>
</evidence>
<dbReference type="PROSITE" id="PS00636">
    <property type="entry name" value="DNAJ_1"/>
    <property type="match status" value="1"/>
</dbReference>
<dbReference type="InterPro" id="IPR050817">
    <property type="entry name" value="DjlA_DnaK_co-chaperone"/>
</dbReference>
<organism evidence="4 5">
    <name type="scientific">Chlamydomonas incerta</name>
    <dbReference type="NCBI Taxonomy" id="51695"/>
    <lineage>
        <taxon>Eukaryota</taxon>
        <taxon>Viridiplantae</taxon>
        <taxon>Chlorophyta</taxon>
        <taxon>core chlorophytes</taxon>
        <taxon>Chlorophyceae</taxon>
        <taxon>CS clade</taxon>
        <taxon>Chlamydomonadales</taxon>
        <taxon>Chlamydomonadaceae</taxon>
        <taxon>Chlamydomonas</taxon>
    </lineage>
</organism>
<keyword evidence="2" id="KW-0812">Transmembrane</keyword>
<dbReference type="EMBL" id="JAEHOC010000014">
    <property type="protein sequence ID" value="KAG2435885.1"/>
    <property type="molecule type" value="Genomic_DNA"/>
</dbReference>
<keyword evidence="5" id="KW-1185">Reference proteome</keyword>
<dbReference type="InterPro" id="IPR001623">
    <property type="entry name" value="DnaJ_domain"/>
</dbReference>
<dbReference type="OrthoDB" id="543408at2759"/>
<feature type="region of interest" description="Disordered" evidence="1">
    <location>
        <begin position="515"/>
        <end position="580"/>
    </location>
</feature>
<feature type="transmembrane region" description="Helical" evidence="2">
    <location>
        <begin position="414"/>
        <end position="435"/>
    </location>
</feature>
<dbReference type="Proteomes" id="UP000650467">
    <property type="component" value="Unassembled WGS sequence"/>
</dbReference>
<proteinExistence type="predicted"/>
<dbReference type="SUPFAM" id="SSF46565">
    <property type="entry name" value="Chaperone J-domain"/>
    <property type="match status" value="1"/>
</dbReference>
<feature type="region of interest" description="Disordered" evidence="1">
    <location>
        <begin position="131"/>
        <end position="152"/>
    </location>
</feature>
<dbReference type="PRINTS" id="PR00625">
    <property type="entry name" value="JDOMAIN"/>
</dbReference>
<dbReference type="InterPro" id="IPR018253">
    <property type="entry name" value="DnaJ_domain_CS"/>
</dbReference>
<sequence length="649" mass="69619">MFALSPAGSAPGAAPVLHLLAAYLSTRGLGAATGQSLARQCWGGNCQQARTRRCCAEGAASAPAQSLLPGACVPPATHPSPASAPGGLPPLPAWAGGVVPHGGRAYASGLPPLLAWARAVALPGGRAYATDGSAAGDNNKSSAGSAGSGGGSELLANKSRVLQFSQDRGEAERQWEAHHAGLLSSDPGGWDSCKATLLPWWCFAAQASVNVSSAQVGRNVLRSRYNPVTRRNESFYDTEWWTVQPQWRYSRRWGVESPEAQVYGGSKYRHDPALDRMRPGEFVRRAVPYADYLRGKAGAAGGAGAGAGGDATSASPDRLVPYRMGPIQAAEEVKQSIRRAELRQAEEQLRSTYGADQVRHVMMNVELEGVSAVPVFVPVYVFKTRVRGTVMRTYVAGFAPGLSSGPVLPNPARVAALTAAAAPVALAAGGLFDWLPLPVALVFGMALPALVGYLAASFWPQLYAGFLLLRSRLSSPLPEASAAEQEAWWRYEWVRQDADEGYGYSSDARYSYSYSQRQRQRQEQEQQQRGQQSSGRYGSQQRQQQYQYQQQQQQQQGRASGGSGGGGGGSSHPSWDPRGLYAALGVGRNAGKEEVQAAFRAAALRWHPDRQPDPKLKAESTRRFQAVQEAYSVLRDPQRRAAYDRGGYV</sequence>
<feature type="compositionally biased region" description="Low complexity" evidence="1">
    <location>
        <begin position="527"/>
        <end position="558"/>
    </location>
</feature>
<accession>A0A835TBL1</accession>
<feature type="compositionally biased region" description="Low complexity" evidence="1">
    <location>
        <begin position="132"/>
        <end position="145"/>
    </location>
</feature>
<comment type="caution">
    <text evidence="4">The sequence shown here is derived from an EMBL/GenBank/DDBJ whole genome shotgun (WGS) entry which is preliminary data.</text>
</comment>
<feature type="transmembrane region" description="Helical" evidence="2">
    <location>
        <begin position="441"/>
        <end position="469"/>
    </location>
</feature>
<evidence type="ECO:0000256" key="1">
    <source>
        <dbReference type="SAM" id="MobiDB-lite"/>
    </source>
</evidence>
<protein>
    <recommendedName>
        <fullName evidence="3">J domain-containing protein</fullName>
    </recommendedName>
</protein>
<name>A0A835TBL1_CHLIN</name>
<evidence type="ECO:0000313" key="5">
    <source>
        <dbReference type="Proteomes" id="UP000650467"/>
    </source>
</evidence>
<keyword evidence="2" id="KW-1133">Transmembrane helix</keyword>
<dbReference type="Gene3D" id="1.10.287.110">
    <property type="entry name" value="DnaJ domain"/>
    <property type="match status" value="1"/>
</dbReference>